<dbReference type="InterPro" id="IPR017439">
    <property type="entry name" value="Amidohydrolase"/>
</dbReference>
<evidence type="ECO:0000313" key="9">
    <source>
        <dbReference type="Proteomes" id="UP000031449"/>
    </source>
</evidence>
<dbReference type="AlphaFoldDB" id="A0A0B5AL74"/>
<sequence>MESFIQVRRDLHKIPEVGYQEFKTQKYLLEYIHTLPQESISIKTWETGIFVLVKGTGDHPRTLAYRTDIDGLPITEQTNLPFSSEHPGYMHACGHDFHMSIALGVLTNLSREPLSDHILFIFQPAEEGPGGAARMLQSEEMREWMPDEIMGLHIAPEYKAGEIAVKEGLLFANTSELKIMLKGKGGHAAYPHKTKDMIVAGAHLITQLQSIVARSIDPLNSAVITVGKLEAGTVGNIIAETAELNGTMRSLDPEVMETLKTRVSAICDGIALAFDCEVKIEFNQPYYMVYNDHQLTADFMAFAEGHSAITCIECDKAMTGEDFGYFLKKIPGFMFWLGVGSEYGLHHAKLNPDEKAIDPAIGFITDYLRSK</sequence>
<dbReference type="SUPFAM" id="SSF55031">
    <property type="entry name" value="Bacterial exopeptidase dimerisation domain"/>
    <property type="match status" value="1"/>
</dbReference>
<dbReference type="InterPro" id="IPR002933">
    <property type="entry name" value="Peptidase_M20"/>
</dbReference>
<evidence type="ECO:0000256" key="6">
    <source>
        <dbReference type="PIRSR" id="PIRSR005962-1"/>
    </source>
</evidence>
<dbReference type="GO" id="GO:0009089">
    <property type="term" value="P:lysine biosynthetic process via diaminopimelate"/>
    <property type="evidence" value="ECO:0007669"/>
    <property type="project" value="UniProtKB-UniRule"/>
</dbReference>
<reference evidence="8 9" key="1">
    <citation type="submission" date="2014-08" db="EMBL/GenBank/DDBJ databases">
        <title>Complete genome of a marine bacteria Jeotgalibacillus malaysiensis.</title>
        <authorList>
            <person name="Yaakop A.S."/>
            <person name="Chan K.-G."/>
            <person name="Goh K.M."/>
        </authorList>
    </citation>
    <scope>NUCLEOTIDE SEQUENCE [LARGE SCALE GENOMIC DNA]</scope>
    <source>
        <strain evidence="8 9">D5</strain>
    </source>
</reference>
<dbReference type="HAMAP" id="MF_01692">
    <property type="entry name" value="DapEL"/>
    <property type="match status" value="1"/>
</dbReference>
<dbReference type="FunFam" id="3.30.70.360:FF:000001">
    <property type="entry name" value="N-acetyldiaminopimelate deacetylase"/>
    <property type="match status" value="1"/>
</dbReference>
<dbReference type="GO" id="GO:0019877">
    <property type="term" value="P:diaminopimelate biosynthetic process"/>
    <property type="evidence" value="ECO:0007669"/>
    <property type="project" value="UniProtKB-UniRule"/>
</dbReference>
<gene>
    <name evidence="8" type="ORF">JMA_15090</name>
</gene>
<dbReference type="PANTHER" id="PTHR11014">
    <property type="entry name" value="PEPTIDASE M20 FAMILY MEMBER"/>
    <property type="match status" value="1"/>
</dbReference>
<feature type="active site" description="Proton acceptor" evidence="5">
    <location>
        <position position="127"/>
    </location>
</feature>
<evidence type="ECO:0000256" key="1">
    <source>
        <dbReference type="ARBA" id="ARBA00022605"/>
    </source>
</evidence>
<feature type="binding site" evidence="6">
    <location>
        <position position="93"/>
    </location>
    <ligand>
        <name>Mn(2+)</name>
        <dbReference type="ChEBI" id="CHEBI:29035"/>
        <label>2</label>
    </ligand>
</feature>
<dbReference type="Gene3D" id="3.40.630.10">
    <property type="entry name" value="Zn peptidases"/>
    <property type="match status" value="1"/>
</dbReference>
<keyword evidence="4 5" id="KW-0457">Lysine biosynthesis</keyword>
<dbReference type="EMBL" id="CP009416">
    <property type="protein sequence ID" value="AJD90826.1"/>
    <property type="molecule type" value="Genomic_DNA"/>
</dbReference>
<feature type="binding site" evidence="6">
    <location>
        <position position="346"/>
    </location>
    <ligand>
        <name>Mn(2+)</name>
        <dbReference type="ChEBI" id="CHEBI:29035"/>
        <label>2</label>
    </ligand>
</feature>
<dbReference type="Gene3D" id="3.30.70.360">
    <property type="match status" value="1"/>
</dbReference>
<dbReference type="CDD" id="cd05670">
    <property type="entry name" value="M20_Acy1_YkuR-like"/>
    <property type="match status" value="1"/>
</dbReference>
<dbReference type="STRING" id="1508404.JMA_15090"/>
<evidence type="ECO:0000256" key="2">
    <source>
        <dbReference type="ARBA" id="ARBA00022801"/>
    </source>
</evidence>
<comment type="catalytic activity">
    <reaction evidence="5">
        <text>N-acetyl-(2S,6S)-2,6-diaminopimelate + H2O = (2S,6S)-2,6-diaminopimelate + acetate</text>
        <dbReference type="Rhea" id="RHEA:20405"/>
        <dbReference type="ChEBI" id="CHEBI:15377"/>
        <dbReference type="ChEBI" id="CHEBI:30089"/>
        <dbReference type="ChEBI" id="CHEBI:57609"/>
        <dbReference type="ChEBI" id="CHEBI:58767"/>
        <dbReference type="EC" id="3.5.1.47"/>
    </reaction>
</comment>
<protein>
    <recommendedName>
        <fullName evidence="5">N-acetyldiaminopimelate deacetylase</fullName>
        <ecNumber evidence="5">3.5.1.47</ecNumber>
    </recommendedName>
</protein>
<comment type="similarity">
    <text evidence="5">Belongs to the peptidase M20A family. N-acetyldiaminopimelate deacetylase subfamily.</text>
</comment>
<dbReference type="SUPFAM" id="SSF53187">
    <property type="entry name" value="Zn-dependent exopeptidases"/>
    <property type="match status" value="1"/>
</dbReference>
<accession>A0A0B5AL74</accession>
<feature type="domain" description="Peptidase M20 dimerisation" evidence="7">
    <location>
        <begin position="177"/>
        <end position="268"/>
    </location>
</feature>
<dbReference type="InterPro" id="IPR023905">
    <property type="entry name" value="AcetylDAP_deacetylase"/>
</dbReference>
<keyword evidence="6" id="KW-0464">Manganese</keyword>
<dbReference type="KEGG" id="jeo:JMA_15090"/>
<name>A0A0B5AL74_9BACL</name>
<dbReference type="NCBIfam" id="TIGR01891">
    <property type="entry name" value="amidohydrolases"/>
    <property type="match status" value="1"/>
</dbReference>
<dbReference type="EC" id="3.5.1.47" evidence="5"/>
<dbReference type="OrthoDB" id="2416606at2"/>
<dbReference type="GO" id="GO:0050118">
    <property type="term" value="F:N-acetyldiaminopimelate deacetylase activity"/>
    <property type="evidence" value="ECO:0007669"/>
    <property type="project" value="UniProtKB-UniRule"/>
</dbReference>
<dbReference type="InterPro" id="IPR011650">
    <property type="entry name" value="Peptidase_M20_dimer"/>
</dbReference>
<dbReference type="UniPathway" id="UPA00034">
    <property type="reaction ID" value="UER00024"/>
</dbReference>
<dbReference type="MEROPS" id="M20.A27"/>
<evidence type="ECO:0000256" key="5">
    <source>
        <dbReference type="HAMAP-Rule" id="MF_01692"/>
    </source>
</evidence>
<proteinExistence type="inferred from homology"/>
<comment type="pathway">
    <text evidence="5">Amino-acid biosynthesis; L-lysine biosynthesis via DAP pathway; LL-2,6-diaminopimelate from (S)-tetrahydrodipicolinate (acetylase route): step 3/3.</text>
</comment>
<dbReference type="HOGENOM" id="CLU_023257_0_1_9"/>
<evidence type="ECO:0000256" key="3">
    <source>
        <dbReference type="ARBA" id="ARBA00022915"/>
    </source>
</evidence>
<dbReference type="BioCyc" id="JESP1508404:G14D9-10764-MONOMER"/>
<evidence type="ECO:0000313" key="8">
    <source>
        <dbReference type="EMBL" id="AJD90826.1"/>
    </source>
</evidence>
<dbReference type="PIRSF" id="PIRSF005962">
    <property type="entry name" value="Pept_M20D_amidohydro"/>
    <property type="match status" value="1"/>
</dbReference>
<evidence type="ECO:0000256" key="4">
    <source>
        <dbReference type="ARBA" id="ARBA00023154"/>
    </source>
</evidence>
<feature type="binding site" evidence="6">
    <location>
        <position position="95"/>
    </location>
    <ligand>
        <name>Mn(2+)</name>
        <dbReference type="ChEBI" id="CHEBI:29035"/>
        <label>2</label>
    </ligand>
</feature>
<keyword evidence="3 5" id="KW-0220">Diaminopimelate biosynthesis</keyword>
<dbReference type="PANTHER" id="PTHR11014:SF98">
    <property type="entry name" value="N-ACETYLDIAMINOPIMELATE DEACETYLASE"/>
    <property type="match status" value="1"/>
</dbReference>
<keyword evidence="1 5" id="KW-0028">Amino-acid biosynthesis</keyword>
<keyword evidence="2 5" id="KW-0378">Hydrolase</keyword>
<feature type="binding site" evidence="6">
    <location>
        <position position="153"/>
    </location>
    <ligand>
        <name>Mn(2+)</name>
        <dbReference type="ChEBI" id="CHEBI:29035"/>
        <label>2</label>
    </ligand>
</feature>
<organism evidence="8 9">
    <name type="scientific">Jeotgalibacillus malaysiensis</name>
    <dbReference type="NCBI Taxonomy" id="1508404"/>
    <lineage>
        <taxon>Bacteria</taxon>
        <taxon>Bacillati</taxon>
        <taxon>Bacillota</taxon>
        <taxon>Bacilli</taxon>
        <taxon>Bacillales</taxon>
        <taxon>Caryophanaceae</taxon>
        <taxon>Jeotgalibacillus</taxon>
    </lineage>
</organism>
<dbReference type="GO" id="GO:0046872">
    <property type="term" value="F:metal ion binding"/>
    <property type="evidence" value="ECO:0007669"/>
    <property type="project" value="UniProtKB-KW"/>
</dbReference>
<dbReference type="InterPro" id="IPR036264">
    <property type="entry name" value="Bact_exopeptidase_dim_dom"/>
</dbReference>
<comment type="cofactor">
    <cofactor evidence="6">
        <name>Mn(2+)</name>
        <dbReference type="ChEBI" id="CHEBI:29035"/>
    </cofactor>
    <text evidence="6">The Mn(2+) ion enhances activity.</text>
</comment>
<feature type="active site" evidence="5">
    <location>
        <position position="68"/>
    </location>
</feature>
<dbReference type="Pfam" id="PF01546">
    <property type="entry name" value="Peptidase_M20"/>
    <property type="match status" value="1"/>
</dbReference>
<keyword evidence="9" id="KW-1185">Reference proteome</keyword>
<comment type="function">
    <text evidence="5">Catalyzes the conversion of N-acetyl-diaminopimelate to diaminopimelate and acetate.</text>
</comment>
<dbReference type="Proteomes" id="UP000031449">
    <property type="component" value="Chromosome"/>
</dbReference>
<evidence type="ECO:0000259" key="7">
    <source>
        <dbReference type="Pfam" id="PF07687"/>
    </source>
</evidence>
<dbReference type="Pfam" id="PF07687">
    <property type="entry name" value="M20_dimer"/>
    <property type="match status" value="1"/>
</dbReference>
<feature type="binding site" evidence="6">
    <location>
        <position position="127"/>
    </location>
    <ligand>
        <name>Mn(2+)</name>
        <dbReference type="ChEBI" id="CHEBI:29035"/>
        <label>2</label>
    </ligand>
</feature>
<keyword evidence="6" id="KW-0479">Metal-binding</keyword>